<dbReference type="InterPro" id="IPR014777">
    <property type="entry name" value="4pyrrole_Mease_sub1"/>
</dbReference>
<dbReference type="InterPro" id="IPR036291">
    <property type="entry name" value="NAD(P)-bd_dom_sf"/>
</dbReference>
<evidence type="ECO:0000256" key="7">
    <source>
        <dbReference type="ARBA" id="ARBA00023027"/>
    </source>
</evidence>
<evidence type="ECO:0000256" key="3">
    <source>
        <dbReference type="ARBA" id="ARBA00022603"/>
    </source>
</evidence>
<evidence type="ECO:0000259" key="12">
    <source>
        <dbReference type="Pfam" id="PF00590"/>
    </source>
</evidence>
<dbReference type="Gene3D" id="3.30.950.10">
    <property type="entry name" value="Methyltransferase, Cobalt-precorrin-4 Transmethylase, Domain 2"/>
    <property type="match status" value="1"/>
</dbReference>
<feature type="domain" description="Tetrapyrrole methylase" evidence="12">
    <location>
        <begin position="163"/>
        <end position="374"/>
    </location>
</feature>
<evidence type="ECO:0000256" key="11">
    <source>
        <dbReference type="ARBA" id="ARBA00047561"/>
    </source>
</evidence>
<keyword evidence="9" id="KW-0627">Porphyrin biosynthesis</keyword>
<evidence type="ECO:0000313" key="13">
    <source>
        <dbReference type="EMBL" id="GAA4632006.1"/>
    </source>
</evidence>
<dbReference type="CDD" id="cd11642">
    <property type="entry name" value="SUMT"/>
    <property type="match status" value="1"/>
</dbReference>
<comment type="pathway">
    <text evidence="1">Porphyrin-containing compound metabolism; siroheme biosynthesis; sirohydrochlorin from precorrin-2: step 1/1.</text>
</comment>
<keyword evidence="14" id="KW-1185">Reference proteome</keyword>
<evidence type="ECO:0000256" key="8">
    <source>
        <dbReference type="ARBA" id="ARBA00023239"/>
    </source>
</evidence>
<protein>
    <submittedName>
        <fullName evidence="13">Uroporphyrinogen-III C-methyltransferase</fullName>
    </submittedName>
</protein>
<proteinExistence type="predicted"/>
<evidence type="ECO:0000256" key="9">
    <source>
        <dbReference type="ARBA" id="ARBA00023244"/>
    </source>
</evidence>
<keyword evidence="10" id="KW-0511">Multifunctional enzyme</keyword>
<dbReference type="Gene3D" id="3.40.50.720">
    <property type="entry name" value="NAD(P)-binding Rossmann-like Domain"/>
    <property type="match status" value="1"/>
</dbReference>
<evidence type="ECO:0000313" key="14">
    <source>
        <dbReference type="Proteomes" id="UP001501442"/>
    </source>
</evidence>
<dbReference type="EMBL" id="BAABHK010000010">
    <property type="protein sequence ID" value="GAA4632006.1"/>
    <property type="molecule type" value="Genomic_DNA"/>
</dbReference>
<name>A0ABP8UJE1_9ACTN</name>
<evidence type="ECO:0000256" key="6">
    <source>
        <dbReference type="ARBA" id="ARBA00023002"/>
    </source>
</evidence>
<comment type="catalytic activity">
    <reaction evidence="11">
        <text>precorrin-2 + NAD(+) = sirohydrochlorin + NADH + 2 H(+)</text>
        <dbReference type="Rhea" id="RHEA:15613"/>
        <dbReference type="ChEBI" id="CHEBI:15378"/>
        <dbReference type="ChEBI" id="CHEBI:57540"/>
        <dbReference type="ChEBI" id="CHEBI:57945"/>
        <dbReference type="ChEBI" id="CHEBI:58351"/>
        <dbReference type="ChEBI" id="CHEBI:58827"/>
        <dbReference type="EC" id="1.3.1.76"/>
    </reaction>
</comment>
<dbReference type="SUPFAM" id="SSF51735">
    <property type="entry name" value="NAD(P)-binding Rossmann-fold domains"/>
    <property type="match status" value="1"/>
</dbReference>
<dbReference type="InterPro" id="IPR012409">
    <property type="entry name" value="Sirohaem_synth"/>
</dbReference>
<dbReference type="Pfam" id="PF13241">
    <property type="entry name" value="NAD_binding_7"/>
    <property type="match status" value="1"/>
</dbReference>
<dbReference type="PANTHER" id="PTHR45790">
    <property type="entry name" value="SIROHEME SYNTHASE-RELATED"/>
    <property type="match status" value="1"/>
</dbReference>
<evidence type="ECO:0000256" key="4">
    <source>
        <dbReference type="ARBA" id="ARBA00022679"/>
    </source>
</evidence>
<dbReference type="NCBIfam" id="NF004790">
    <property type="entry name" value="PRK06136.1"/>
    <property type="match status" value="1"/>
</dbReference>
<dbReference type="Proteomes" id="UP001501442">
    <property type="component" value="Unassembled WGS sequence"/>
</dbReference>
<reference evidence="14" key="1">
    <citation type="journal article" date="2019" name="Int. J. Syst. Evol. Microbiol.">
        <title>The Global Catalogue of Microorganisms (GCM) 10K type strain sequencing project: providing services to taxonomists for standard genome sequencing and annotation.</title>
        <authorList>
            <consortium name="The Broad Institute Genomics Platform"/>
            <consortium name="The Broad Institute Genome Sequencing Center for Infectious Disease"/>
            <person name="Wu L."/>
            <person name="Ma J."/>
        </authorList>
    </citation>
    <scope>NUCLEOTIDE SEQUENCE [LARGE SCALE GENOMIC DNA]</scope>
    <source>
        <strain evidence="14">JCM 17939</strain>
    </source>
</reference>
<dbReference type="PIRSF" id="PIRSF036426">
    <property type="entry name" value="Sirohaem_synth"/>
    <property type="match status" value="1"/>
</dbReference>
<evidence type="ECO:0000256" key="2">
    <source>
        <dbReference type="ARBA" id="ARBA00022573"/>
    </source>
</evidence>
<dbReference type="InterPro" id="IPR006367">
    <property type="entry name" value="Sirohaem_synthase_N"/>
</dbReference>
<dbReference type="SUPFAM" id="SSF53790">
    <property type="entry name" value="Tetrapyrrole methylase"/>
    <property type="match status" value="1"/>
</dbReference>
<dbReference type="Pfam" id="PF00590">
    <property type="entry name" value="TP_methylase"/>
    <property type="match status" value="1"/>
</dbReference>
<dbReference type="InterPro" id="IPR014776">
    <property type="entry name" value="4pyrrole_Mease_sub2"/>
</dbReference>
<dbReference type="InterPro" id="IPR000878">
    <property type="entry name" value="4pyrrol_Mease"/>
</dbReference>
<keyword evidence="7" id="KW-0520">NAD</keyword>
<dbReference type="NCBIfam" id="TIGR01469">
    <property type="entry name" value="cobA_cysG_Cterm"/>
    <property type="match status" value="1"/>
</dbReference>
<sequence>MPPYLLGLRFDGRRVVVIGGGRVAQRRVPTLLAAGADVLLIAPEATPMLEDLAARGEITWERRPYRTGDCDGAWLVQACADDGDVNAAAAAEAENGRIWCVRADDAELSPAWTPASGRVGETTVGVLAGGDPRHAAGLRDVIIDGLRDGTIGARHSRRRPVGVALVGGGPGDPGLITVRGRQLLAEADVVVTDRLAPRELLDELSADVEIVDAAKIPYGRSVTQDQINAALVEHAKAGRFVVRLKGGDPFVFGRGAEEVLHCVREGVPVTVVPGITSAIAVPAAVGVPVTHRGVSQEFHVVSAHVAPGDPASTVDWEGLGRAQGTLILLMAVERMRVIADTLMRYGRSPDTPVAVIQDGTLQTQRALTTTLAAVADDMAATAVRPPAIVVVGEVVQVAREIDMLNADIGRTP</sequence>
<comment type="caution">
    <text evidence="13">The sequence shown here is derived from an EMBL/GenBank/DDBJ whole genome shotgun (WGS) entry which is preliminary data.</text>
</comment>
<dbReference type="Gene3D" id="3.40.1010.10">
    <property type="entry name" value="Cobalt-precorrin-4 Transmethylase, Domain 1"/>
    <property type="match status" value="1"/>
</dbReference>
<keyword evidence="5" id="KW-0949">S-adenosyl-L-methionine</keyword>
<gene>
    <name evidence="13" type="primary">cobA</name>
    <name evidence="13" type="ORF">GCM10023196_063650</name>
</gene>
<dbReference type="PANTHER" id="PTHR45790:SF3">
    <property type="entry name" value="S-ADENOSYL-L-METHIONINE-DEPENDENT UROPORPHYRINOGEN III METHYLTRANSFERASE, CHLOROPLASTIC"/>
    <property type="match status" value="1"/>
</dbReference>
<keyword evidence="4" id="KW-0808">Transferase</keyword>
<keyword evidence="3" id="KW-0489">Methyltransferase</keyword>
<dbReference type="NCBIfam" id="TIGR01470">
    <property type="entry name" value="cysG_Nterm"/>
    <property type="match status" value="1"/>
</dbReference>
<evidence type="ECO:0000256" key="10">
    <source>
        <dbReference type="ARBA" id="ARBA00023268"/>
    </source>
</evidence>
<evidence type="ECO:0000256" key="1">
    <source>
        <dbReference type="ARBA" id="ARBA00005010"/>
    </source>
</evidence>
<dbReference type="InterPro" id="IPR035996">
    <property type="entry name" value="4pyrrol_Methylase_sf"/>
</dbReference>
<dbReference type="InterPro" id="IPR050161">
    <property type="entry name" value="Siro_Cobalamin_biosynth"/>
</dbReference>
<accession>A0ABP8UJE1</accession>
<keyword evidence="6" id="KW-0560">Oxidoreductase</keyword>
<evidence type="ECO:0000256" key="5">
    <source>
        <dbReference type="ARBA" id="ARBA00022691"/>
    </source>
</evidence>
<keyword evidence="8" id="KW-0456">Lyase</keyword>
<dbReference type="RefSeq" id="WP_345435002.1">
    <property type="nucleotide sequence ID" value="NZ_BAABHK010000010.1"/>
</dbReference>
<keyword evidence="2" id="KW-0169">Cobalamin biosynthesis</keyword>
<dbReference type="InterPro" id="IPR006366">
    <property type="entry name" value="CobA/CysG_C"/>
</dbReference>
<organism evidence="13 14">
    <name type="scientific">Actinoallomurus vinaceus</name>
    <dbReference type="NCBI Taxonomy" id="1080074"/>
    <lineage>
        <taxon>Bacteria</taxon>
        <taxon>Bacillati</taxon>
        <taxon>Actinomycetota</taxon>
        <taxon>Actinomycetes</taxon>
        <taxon>Streptosporangiales</taxon>
        <taxon>Thermomonosporaceae</taxon>
        <taxon>Actinoallomurus</taxon>
    </lineage>
</organism>